<dbReference type="AlphaFoldDB" id="A0A8D8MVD7"/>
<keyword evidence="1" id="KW-1133">Transmembrane helix</keyword>
<keyword evidence="1" id="KW-0472">Membrane</keyword>
<evidence type="ECO:0000256" key="1">
    <source>
        <dbReference type="SAM" id="Phobius"/>
    </source>
</evidence>
<proteinExistence type="predicted"/>
<reference evidence="2" key="1">
    <citation type="submission" date="2021-05" db="EMBL/GenBank/DDBJ databases">
        <authorList>
            <person name="Alioto T."/>
            <person name="Alioto T."/>
            <person name="Gomez Garrido J."/>
        </authorList>
    </citation>
    <scope>NUCLEOTIDE SEQUENCE</scope>
</reference>
<dbReference type="EMBL" id="HBUE01225951">
    <property type="protein sequence ID" value="CAG6542184.1"/>
    <property type="molecule type" value="Transcribed_RNA"/>
</dbReference>
<keyword evidence="1" id="KW-0812">Transmembrane</keyword>
<evidence type="ECO:0000313" key="2">
    <source>
        <dbReference type="EMBL" id="CAG6542184.1"/>
    </source>
</evidence>
<accession>A0A8D8MVD7</accession>
<name>A0A8D8MVD7_CULPI</name>
<dbReference type="EMBL" id="HBUE01332679">
    <property type="protein sequence ID" value="CAG6594268.1"/>
    <property type="molecule type" value="Transcribed_RNA"/>
</dbReference>
<feature type="transmembrane region" description="Helical" evidence="1">
    <location>
        <begin position="55"/>
        <end position="74"/>
    </location>
</feature>
<protein>
    <submittedName>
        <fullName evidence="2">(northern house mosquito) hypothetical protein</fullName>
    </submittedName>
</protein>
<feature type="transmembrane region" description="Helical" evidence="1">
    <location>
        <begin position="20"/>
        <end position="43"/>
    </location>
</feature>
<organism evidence="2">
    <name type="scientific">Culex pipiens</name>
    <name type="common">House mosquito</name>
    <dbReference type="NCBI Taxonomy" id="7175"/>
    <lineage>
        <taxon>Eukaryota</taxon>
        <taxon>Metazoa</taxon>
        <taxon>Ecdysozoa</taxon>
        <taxon>Arthropoda</taxon>
        <taxon>Hexapoda</taxon>
        <taxon>Insecta</taxon>
        <taxon>Pterygota</taxon>
        <taxon>Neoptera</taxon>
        <taxon>Endopterygota</taxon>
        <taxon>Diptera</taxon>
        <taxon>Nematocera</taxon>
        <taxon>Culicoidea</taxon>
        <taxon>Culicidae</taxon>
        <taxon>Culicinae</taxon>
        <taxon>Culicini</taxon>
        <taxon>Culex</taxon>
        <taxon>Culex</taxon>
    </lineage>
</organism>
<sequence>MRIVFFFCFMQNYVWWEIRALVAILCLCLSLGHFELFLFFWGGGAHWLVRDVKRLFFFFLLESIFCSLFSWLVLVSEKGFASELGRVFLFDFCATQMRHFAGDFCVLFLL</sequence>